<dbReference type="PANTHER" id="PTHR43679:SF2">
    <property type="entry name" value="OCTANOYL-[GCVH]:PROTEIN N-OCTANOYLTRANSFERASE"/>
    <property type="match status" value="1"/>
</dbReference>
<dbReference type="EMBL" id="CP001032">
    <property type="protein sequence ID" value="ACB74139.1"/>
    <property type="molecule type" value="Genomic_DNA"/>
</dbReference>
<dbReference type="AlphaFoldDB" id="B1ZVP2"/>
<feature type="domain" description="BPL/LPL catalytic" evidence="1">
    <location>
        <begin position="32"/>
        <end position="256"/>
    </location>
</feature>
<dbReference type="PANTHER" id="PTHR43679">
    <property type="entry name" value="OCTANOYLTRANSFERASE LIPM-RELATED"/>
    <property type="match status" value="1"/>
</dbReference>
<dbReference type="PROSITE" id="PS51733">
    <property type="entry name" value="BPL_LPL_CATALYTIC"/>
    <property type="match status" value="1"/>
</dbReference>
<dbReference type="HOGENOM" id="CLU_022986_5_1_0"/>
<keyword evidence="2" id="KW-0436">Ligase</keyword>
<keyword evidence="3" id="KW-1185">Reference proteome</keyword>
<dbReference type="InterPro" id="IPR045864">
    <property type="entry name" value="aa-tRNA-synth_II/BPL/LPL"/>
</dbReference>
<name>B1ZVP2_OPITP</name>
<dbReference type="Proteomes" id="UP000007013">
    <property type="component" value="Chromosome"/>
</dbReference>
<sequence>MVKPTLEILPARTGGAAENMALDFLLLQRYPRATAPRFRHYSWRAPAFTFGYSQKIAFVRSVLPAGETFELCRRPTGGGVVDHRDDWTFALVIPRGHPLEEVRAIESYRAIHESLAEALRRQGVPAATKNTEVERVVPNALVRDATASEPIEAATNASTTAGPGVCFERAELFDVIHEASGRKIAGAAQKRNKHGLLFQGSLWRPALGQPLDDEQLLQDFTELLARALALPAESVPWPELNEDEVSGLTEQYSSPEWIEWR</sequence>
<dbReference type="SUPFAM" id="SSF55681">
    <property type="entry name" value="Class II aaRS and biotin synthetases"/>
    <property type="match status" value="1"/>
</dbReference>
<accession>B1ZVP2</accession>
<dbReference type="Pfam" id="PF21948">
    <property type="entry name" value="LplA-B_cat"/>
    <property type="match status" value="1"/>
</dbReference>
<evidence type="ECO:0000259" key="1">
    <source>
        <dbReference type="PROSITE" id="PS51733"/>
    </source>
</evidence>
<dbReference type="KEGG" id="ote:Oter_0851"/>
<gene>
    <name evidence="2" type="ordered locus">Oter_0851</name>
</gene>
<dbReference type="eggNOG" id="COG0095">
    <property type="taxonomic scope" value="Bacteria"/>
</dbReference>
<dbReference type="STRING" id="452637.Oter_0851"/>
<evidence type="ECO:0000313" key="3">
    <source>
        <dbReference type="Proteomes" id="UP000007013"/>
    </source>
</evidence>
<reference evidence="2 3" key="1">
    <citation type="journal article" date="2011" name="J. Bacteriol.">
        <title>Genome sequence of the verrucomicrobium Opitutus terrae PB90-1, an abundant inhabitant of rice paddy soil ecosystems.</title>
        <authorList>
            <person name="van Passel M.W."/>
            <person name="Kant R."/>
            <person name="Palva A."/>
            <person name="Copeland A."/>
            <person name="Lucas S."/>
            <person name="Lapidus A."/>
            <person name="Glavina del Rio T."/>
            <person name="Pitluck S."/>
            <person name="Goltsman E."/>
            <person name="Clum A."/>
            <person name="Sun H."/>
            <person name="Schmutz J."/>
            <person name="Larimer F.W."/>
            <person name="Land M.L."/>
            <person name="Hauser L."/>
            <person name="Kyrpides N."/>
            <person name="Mikhailova N."/>
            <person name="Richardson P.P."/>
            <person name="Janssen P.H."/>
            <person name="de Vos W.M."/>
            <person name="Smidt H."/>
        </authorList>
    </citation>
    <scope>NUCLEOTIDE SEQUENCE [LARGE SCALE GENOMIC DNA]</scope>
    <source>
        <strain evidence="3">DSM 11246 / JCM 15787 / PB90-1</strain>
    </source>
</reference>
<protein>
    <submittedName>
        <fullName evidence="2">Biotin/lipoate A/B protein ligase</fullName>
    </submittedName>
</protein>
<proteinExistence type="predicted"/>
<evidence type="ECO:0000313" key="2">
    <source>
        <dbReference type="EMBL" id="ACB74139.1"/>
    </source>
</evidence>
<dbReference type="InterPro" id="IPR004143">
    <property type="entry name" value="BPL_LPL_catalytic"/>
</dbReference>
<dbReference type="InterPro" id="IPR050664">
    <property type="entry name" value="Octanoyltrans_LipM/LipL"/>
</dbReference>
<dbReference type="Gene3D" id="3.30.930.10">
    <property type="entry name" value="Bira Bifunctional Protein, Domain 2"/>
    <property type="match status" value="1"/>
</dbReference>
<organism evidence="2 3">
    <name type="scientific">Opitutus terrae (strain DSM 11246 / JCM 15787 / PB90-1)</name>
    <dbReference type="NCBI Taxonomy" id="452637"/>
    <lineage>
        <taxon>Bacteria</taxon>
        <taxon>Pseudomonadati</taxon>
        <taxon>Verrucomicrobiota</taxon>
        <taxon>Opitutia</taxon>
        <taxon>Opitutales</taxon>
        <taxon>Opitutaceae</taxon>
        <taxon>Opitutus</taxon>
    </lineage>
</organism>
<dbReference type="GO" id="GO:0016874">
    <property type="term" value="F:ligase activity"/>
    <property type="evidence" value="ECO:0007669"/>
    <property type="project" value="UniProtKB-KW"/>
</dbReference>